<dbReference type="RefSeq" id="WP_123177639.1">
    <property type="nucleotide sequence ID" value="NZ_QWDD01000001.1"/>
</dbReference>
<evidence type="ECO:0000259" key="2">
    <source>
        <dbReference type="PROSITE" id="PS50112"/>
    </source>
</evidence>
<organism evidence="3 4">
    <name type="scientific">Methylocystis hirsuta</name>
    <dbReference type="NCBI Taxonomy" id="369798"/>
    <lineage>
        <taxon>Bacteria</taxon>
        <taxon>Pseudomonadati</taxon>
        <taxon>Pseudomonadota</taxon>
        <taxon>Alphaproteobacteria</taxon>
        <taxon>Hyphomicrobiales</taxon>
        <taxon>Methylocystaceae</taxon>
        <taxon>Methylocystis</taxon>
    </lineage>
</organism>
<dbReference type="InterPro" id="IPR036388">
    <property type="entry name" value="WH-like_DNA-bd_sf"/>
</dbReference>
<dbReference type="Gene3D" id="1.10.10.10">
    <property type="entry name" value="Winged helix-like DNA-binding domain superfamily/Winged helix DNA-binding domain"/>
    <property type="match status" value="1"/>
</dbReference>
<keyword evidence="4" id="KW-1185">Reference proteome</keyword>
<dbReference type="SUPFAM" id="SSF46894">
    <property type="entry name" value="C-terminal effector domain of the bipartite response regulators"/>
    <property type="match status" value="1"/>
</dbReference>
<gene>
    <name evidence="3" type="ORF">D1O30_13750</name>
</gene>
<comment type="caution">
    <text evidence="3">The sequence shown here is derived from an EMBL/GenBank/DDBJ whole genome shotgun (WGS) entry which is preliminary data.</text>
</comment>
<evidence type="ECO:0000313" key="4">
    <source>
        <dbReference type="Proteomes" id="UP000268623"/>
    </source>
</evidence>
<dbReference type="CDD" id="cd06170">
    <property type="entry name" value="LuxR_C_like"/>
    <property type="match status" value="1"/>
</dbReference>
<evidence type="ECO:0000259" key="1">
    <source>
        <dbReference type="PROSITE" id="PS50043"/>
    </source>
</evidence>
<sequence length="368" mass="39920">MTSTKEADARVIAAIKAAGAEAQRWPDALDEIARFLDARFAALLFEDRCSALLELKHSTRAEKAWIVEYLRNHRKLDQVKARVLAEIGAGRAFSSEDFVSRDELHQSGAYQRWMAPFGLCDIIGGVIHRSETGVCLFVAFRDDSAGLADIEAKRRLDALLPHLAKAIARHKPAPDTSALVELFDELMSPVLVVDSRMRVVHRNRSADEMLGEGDALAICGETLTLRDPRAKEALERALARIGGADAEAFAIMVKRGESRCCVMHVLPLSKGLSALFMRRLALNSSESGEVAAGVFGLTARESSVLLAIAEVGGVPATARALGLSEGTVKGYLKSIFQKTGASRQADLVRLVLALESPFRAPERHSLPA</sequence>
<protein>
    <submittedName>
        <fullName evidence="3">LuxR family transcriptional regulator</fullName>
    </submittedName>
</protein>
<dbReference type="EMBL" id="QWDD01000001">
    <property type="protein sequence ID" value="RNJ51794.1"/>
    <property type="molecule type" value="Genomic_DNA"/>
</dbReference>
<dbReference type="GO" id="GO:0006355">
    <property type="term" value="P:regulation of DNA-templated transcription"/>
    <property type="evidence" value="ECO:0007669"/>
    <property type="project" value="InterPro"/>
</dbReference>
<name>A0A3M9XUW2_9HYPH</name>
<dbReference type="InterPro" id="IPR016032">
    <property type="entry name" value="Sig_transdc_resp-reg_C-effctor"/>
</dbReference>
<dbReference type="SMART" id="SM00421">
    <property type="entry name" value="HTH_LUXR"/>
    <property type="match status" value="1"/>
</dbReference>
<dbReference type="PROSITE" id="PS50043">
    <property type="entry name" value="HTH_LUXR_2"/>
    <property type="match status" value="1"/>
</dbReference>
<dbReference type="Proteomes" id="UP000268623">
    <property type="component" value="Unassembled WGS sequence"/>
</dbReference>
<dbReference type="AlphaFoldDB" id="A0A3M9XUW2"/>
<feature type="domain" description="PAS" evidence="2">
    <location>
        <begin position="175"/>
        <end position="211"/>
    </location>
</feature>
<dbReference type="InterPro" id="IPR000792">
    <property type="entry name" value="Tscrpt_reg_LuxR_C"/>
</dbReference>
<accession>A0A3M9XUW2</accession>
<reference evidence="3 4" key="1">
    <citation type="submission" date="2018-08" db="EMBL/GenBank/DDBJ databases">
        <title>Genome sequence of Methylocystis hirsuta CSC1, a methanotroph able to accumulate PHAs.</title>
        <authorList>
            <person name="Bordel S."/>
            <person name="Rodriguez E."/>
            <person name="Gancedo J."/>
            <person name="Munoz R."/>
        </authorList>
    </citation>
    <scope>NUCLEOTIDE SEQUENCE [LARGE SCALE GENOMIC DNA]</scope>
    <source>
        <strain evidence="3 4">CSC1</strain>
    </source>
</reference>
<dbReference type="OrthoDB" id="5497412at2"/>
<dbReference type="Pfam" id="PF00196">
    <property type="entry name" value="GerE"/>
    <property type="match status" value="1"/>
</dbReference>
<proteinExistence type="predicted"/>
<evidence type="ECO:0000313" key="3">
    <source>
        <dbReference type="EMBL" id="RNJ51794.1"/>
    </source>
</evidence>
<dbReference type="InterPro" id="IPR000014">
    <property type="entry name" value="PAS"/>
</dbReference>
<feature type="domain" description="HTH luxR-type" evidence="1">
    <location>
        <begin position="290"/>
        <end position="355"/>
    </location>
</feature>
<dbReference type="GO" id="GO:0003677">
    <property type="term" value="F:DNA binding"/>
    <property type="evidence" value="ECO:0007669"/>
    <property type="project" value="InterPro"/>
</dbReference>
<dbReference type="PROSITE" id="PS50112">
    <property type="entry name" value="PAS"/>
    <property type="match status" value="1"/>
</dbReference>